<dbReference type="PANTHER" id="PTHR33546">
    <property type="entry name" value="LARGE, MULTIFUNCTIONAL SECRETED PROTEIN-RELATED"/>
    <property type="match status" value="1"/>
</dbReference>
<dbReference type="InterPro" id="IPR036909">
    <property type="entry name" value="Cyt_c-like_dom_sf"/>
</dbReference>
<dbReference type="Gene3D" id="2.120.10.30">
    <property type="entry name" value="TolB, C-terminal domain"/>
    <property type="match status" value="1"/>
</dbReference>
<evidence type="ECO:0000313" key="7">
    <source>
        <dbReference type="EMBL" id="VIP04514.1"/>
    </source>
</evidence>
<dbReference type="GO" id="GO:0020037">
    <property type="term" value="F:heme binding"/>
    <property type="evidence" value="ECO:0007669"/>
    <property type="project" value="InterPro"/>
</dbReference>
<dbReference type="Proteomes" id="UP000464378">
    <property type="component" value="Chromosome"/>
</dbReference>
<dbReference type="InterPro" id="IPR013428">
    <property type="entry name" value="Membrane-bound_put_N"/>
</dbReference>
<keyword evidence="8" id="KW-1185">Reference proteome</keyword>
<evidence type="ECO:0000259" key="6">
    <source>
        <dbReference type="PROSITE" id="PS51007"/>
    </source>
</evidence>
<proteinExistence type="predicted"/>
<name>A0A6C2YSZ7_9BACT</name>
<protein>
    <recommendedName>
        <fullName evidence="6">Cytochrome c domain-containing protein</fullName>
    </recommendedName>
</protein>
<organism evidence="7">
    <name type="scientific">Tuwongella immobilis</name>
    <dbReference type="NCBI Taxonomy" id="692036"/>
    <lineage>
        <taxon>Bacteria</taxon>
        <taxon>Pseudomonadati</taxon>
        <taxon>Planctomycetota</taxon>
        <taxon>Planctomycetia</taxon>
        <taxon>Gemmatales</taxon>
        <taxon>Gemmataceae</taxon>
        <taxon>Tuwongella</taxon>
    </lineage>
</organism>
<keyword evidence="2 4" id="KW-0479">Metal-binding</keyword>
<evidence type="ECO:0000256" key="2">
    <source>
        <dbReference type="ARBA" id="ARBA00022723"/>
    </source>
</evidence>
<sequence>MKRTRLLVGLALAGWLSTTGFSAPPDLPDGTAKALATIGTLKAPAGLKIELFASEPKLASPVAIGLDERNRVFVAEEYRFNQGTEENRTRPFFLEEDLQVKTMDDRLAMIRKHAHRFEGGMDWFRKHSDQIRLLEDTNGDGKADKSTVFAAGFNDPLDGLGAGVMARDGEVWYTNIPNLWKLKDTNNDGIADTREVVATGFGTGFAFLGHDLHGLTWGPDGKLYFSLGDRGFHVTTREGKVLHGPRVGGVFRCNADGSELELVHRGLRNPQELAFDEHGNLFADDNNCDKGDHARLVYVVEGGETGWNMAYQTIQPPYMAGPWFAEQLWHLAHPGQAAYIVPPVGKLGAGPSGFVFNSGISLPDRYRNRFFMANYTGNGGIESFGVKPNGAGFEMVDAHDFLKPVMATDVDFGYDGKVYVSDFVNLLWNGGSAGGRIFTVSDPEKLKSPAVQQMKTLFAEGFDKQSNAQLAELLAHPDQRVRLRAQFTLVKRGSDSAAPLFAKTLSQSRDRLARLHAIWGLGQLGRISPNVARPVIATLADADAEVRAQSAKILGDVGLAEQSPQLIERLNDSAPRVRFFAAQSLGRLQAAAAIPALLELLRETGERDPYLRHAAVVALSRIGQLDELMKSAKHGSASIRMGIVLVLRRANDLRLTEFLSDSDQLVATEAARAVHDLELDAGLPALAATLPRVMAIPTPEAEPMIRRALHAHFRLGGRDNAQAVLAAVMQAGVPEVLRSEAVAMLREWSNPGPRDRVTGFWRPLPKRDSAIIREVVAAQTDALLTRTQGKLQIEAIDLLTALNLPVDEAKFASWSVDNQRDASLRQAAMRLLAVRKSAKLAESLQANLLATQPEVRATARTLLSSQDPAKGLPLLQAVLDDPKASLIEQQAALAQLPELKLPAAATLLDRWAERLRSGSVPTALQLDVLDALKTAASPSRDAIRTKFEGALAGKPFGKFAVSLQGGDPERGRELFIGHAAAQCIRCHMIHKQGGNAGPDLTEVVKRNPMNAREHLLESMLNPGAKIAEGYGTVTVTLDDERIITGTIVSETPQTLTLKNALGETVPIAKDRIELRSTPLSPMPAMDRTLTPREARDLVEYLMSVK</sequence>
<dbReference type="NCBIfam" id="TIGR02604">
    <property type="entry name" value="Piru_Ver_Nterm"/>
    <property type="match status" value="1"/>
</dbReference>
<keyword evidence="5" id="KW-0732">Signal</keyword>
<evidence type="ECO:0000313" key="8">
    <source>
        <dbReference type="Proteomes" id="UP000464378"/>
    </source>
</evidence>
<gene>
    <name evidence="7" type="ORF">GMBLW1_46790</name>
</gene>
<dbReference type="InterPro" id="IPR011989">
    <property type="entry name" value="ARM-like"/>
</dbReference>
<dbReference type="InterPro" id="IPR009056">
    <property type="entry name" value="Cyt_c-like_dom"/>
</dbReference>
<feature type="domain" description="Cytochrome c" evidence="6">
    <location>
        <begin position="966"/>
        <end position="1105"/>
    </location>
</feature>
<dbReference type="InParanoid" id="A0A6C2YSZ7"/>
<dbReference type="GO" id="GO:0046872">
    <property type="term" value="F:metal ion binding"/>
    <property type="evidence" value="ECO:0007669"/>
    <property type="project" value="UniProtKB-KW"/>
</dbReference>
<keyword evidence="1 4" id="KW-0349">Heme</keyword>
<dbReference type="Gene3D" id="1.10.760.10">
    <property type="entry name" value="Cytochrome c-like domain"/>
    <property type="match status" value="1"/>
</dbReference>
<feature type="signal peptide" evidence="5">
    <location>
        <begin position="1"/>
        <end position="22"/>
    </location>
</feature>
<accession>A0A6C2YSZ7</accession>
<dbReference type="InterPro" id="IPR013427">
    <property type="entry name" value="Haem-bd_dom_put"/>
</dbReference>
<evidence type="ECO:0000256" key="4">
    <source>
        <dbReference type="PROSITE-ProRule" id="PRU00433"/>
    </source>
</evidence>
<dbReference type="Pfam" id="PF13646">
    <property type="entry name" value="HEAT_2"/>
    <property type="match status" value="1"/>
</dbReference>
<dbReference type="Pfam" id="PF23500">
    <property type="entry name" value="DUF7133"/>
    <property type="match status" value="1"/>
</dbReference>
<dbReference type="NCBIfam" id="TIGR02603">
    <property type="entry name" value="CxxCH_TIGR02603"/>
    <property type="match status" value="1"/>
</dbReference>
<dbReference type="InterPro" id="IPR004155">
    <property type="entry name" value="PBS_lyase_HEAT"/>
</dbReference>
<dbReference type="InterPro" id="IPR055557">
    <property type="entry name" value="DUF7133"/>
</dbReference>
<evidence type="ECO:0000256" key="5">
    <source>
        <dbReference type="SAM" id="SignalP"/>
    </source>
</evidence>
<dbReference type="SMART" id="SM00567">
    <property type="entry name" value="EZ_HEAT"/>
    <property type="match status" value="3"/>
</dbReference>
<evidence type="ECO:0000256" key="1">
    <source>
        <dbReference type="ARBA" id="ARBA00022617"/>
    </source>
</evidence>
<dbReference type="SUPFAM" id="SSF48371">
    <property type="entry name" value="ARM repeat"/>
    <property type="match status" value="1"/>
</dbReference>
<dbReference type="SUPFAM" id="SSF46626">
    <property type="entry name" value="Cytochrome c"/>
    <property type="match status" value="1"/>
</dbReference>
<evidence type="ECO:0000256" key="3">
    <source>
        <dbReference type="ARBA" id="ARBA00023004"/>
    </source>
</evidence>
<feature type="chain" id="PRO_5033534947" description="Cytochrome c domain-containing protein" evidence="5">
    <location>
        <begin position="23"/>
        <end position="1105"/>
    </location>
</feature>
<dbReference type="AlphaFoldDB" id="A0A6C2YSZ7"/>
<dbReference type="KEGG" id="tim:GMBLW1_46790"/>
<dbReference type="EMBL" id="LR593887">
    <property type="protein sequence ID" value="VTS06390.1"/>
    <property type="molecule type" value="Genomic_DNA"/>
</dbReference>
<reference evidence="7" key="1">
    <citation type="submission" date="2019-04" db="EMBL/GenBank/DDBJ databases">
        <authorList>
            <consortium name="Science for Life Laboratories"/>
        </authorList>
    </citation>
    <scope>NUCLEOTIDE SEQUENCE</scope>
    <source>
        <strain evidence="7">MBLW1</strain>
    </source>
</reference>
<keyword evidence="3 4" id="KW-0408">Iron</keyword>
<dbReference type="InterPro" id="IPR011041">
    <property type="entry name" value="Quinoprot_gluc/sorb_DH_b-prop"/>
</dbReference>
<dbReference type="SUPFAM" id="SSF50952">
    <property type="entry name" value="Soluble quinoprotein glucose dehydrogenase"/>
    <property type="match status" value="1"/>
</dbReference>
<dbReference type="GO" id="GO:0009055">
    <property type="term" value="F:electron transfer activity"/>
    <property type="evidence" value="ECO:0007669"/>
    <property type="project" value="InterPro"/>
</dbReference>
<dbReference type="EMBL" id="LR586016">
    <property type="protein sequence ID" value="VIP04514.1"/>
    <property type="molecule type" value="Genomic_DNA"/>
</dbReference>
<dbReference type="PROSITE" id="PS51007">
    <property type="entry name" value="CYTC"/>
    <property type="match status" value="1"/>
</dbReference>
<dbReference type="RefSeq" id="WP_162659588.1">
    <property type="nucleotide sequence ID" value="NZ_LR593887.1"/>
</dbReference>
<dbReference type="Gene3D" id="1.25.10.10">
    <property type="entry name" value="Leucine-rich Repeat Variant"/>
    <property type="match status" value="1"/>
</dbReference>
<dbReference type="InterPro" id="IPR016024">
    <property type="entry name" value="ARM-type_fold"/>
</dbReference>
<dbReference type="PANTHER" id="PTHR33546:SF1">
    <property type="entry name" value="LARGE, MULTIFUNCTIONAL SECRETED PROTEIN"/>
    <property type="match status" value="1"/>
</dbReference>
<dbReference type="InterPro" id="IPR011042">
    <property type="entry name" value="6-blade_b-propeller_TolB-like"/>
</dbReference>